<dbReference type="Proteomes" id="UP000007054">
    <property type="component" value="Chromosome"/>
</dbReference>
<dbReference type="PANTHER" id="PTHR43280">
    <property type="entry name" value="ARAC-FAMILY TRANSCRIPTIONAL REGULATOR"/>
    <property type="match status" value="1"/>
</dbReference>
<dbReference type="InterPro" id="IPR018060">
    <property type="entry name" value="HTH_AraC"/>
</dbReference>
<protein>
    <submittedName>
        <fullName evidence="5">AraC-type DNA-binding domain-containing proteins</fullName>
    </submittedName>
</protein>
<proteinExistence type="predicted"/>
<dbReference type="Gene3D" id="2.60.120.280">
    <property type="entry name" value="Regulatory protein AraC"/>
    <property type="match status" value="1"/>
</dbReference>
<dbReference type="BioCyc" id="RCHA213810:RUM_RS07750-MONOMER"/>
<dbReference type="EMBL" id="FP929052">
    <property type="protein sequence ID" value="CBL17681.1"/>
    <property type="molecule type" value="Genomic_DNA"/>
</dbReference>
<dbReference type="GeneID" id="83156306"/>
<dbReference type="SMART" id="SM00342">
    <property type="entry name" value="HTH_ARAC"/>
    <property type="match status" value="1"/>
</dbReference>
<dbReference type="SUPFAM" id="SSF46689">
    <property type="entry name" value="Homeodomain-like"/>
    <property type="match status" value="1"/>
</dbReference>
<dbReference type="PRINTS" id="PR00032">
    <property type="entry name" value="HTHARAC"/>
</dbReference>
<dbReference type="Pfam" id="PF12833">
    <property type="entry name" value="HTH_18"/>
    <property type="match status" value="1"/>
</dbReference>
<dbReference type="PATRIC" id="fig|213810.4.peg.1492"/>
<dbReference type="GO" id="GO:0003700">
    <property type="term" value="F:DNA-binding transcription factor activity"/>
    <property type="evidence" value="ECO:0007669"/>
    <property type="project" value="InterPro"/>
</dbReference>
<evidence type="ECO:0000256" key="1">
    <source>
        <dbReference type="ARBA" id="ARBA00023015"/>
    </source>
</evidence>
<dbReference type="SUPFAM" id="SSF51215">
    <property type="entry name" value="Regulatory protein AraC"/>
    <property type="match status" value="1"/>
</dbReference>
<organism evidence="5 6">
    <name type="scientific">Ruminococcus champanellensis (strain DSM 18848 / JCM 17042 / KCTC 15320 / 18P13)</name>
    <dbReference type="NCBI Taxonomy" id="213810"/>
    <lineage>
        <taxon>Bacteria</taxon>
        <taxon>Bacillati</taxon>
        <taxon>Bacillota</taxon>
        <taxon>Clostridia</taxon>
        <taxon>Eubacteriales</taxon>
        <taxon>Oscillospiraceae</taxon>
        <taxon>Ruminococcus</taxon>
    </lineage>
</organism>
<sequence>MRMDELGYHHRHGLDFNIERPQGAGDWLLLLIKTPAIFQIEGEEIHATAGSYILYTSEYPQFYRTDPKHGEYIDDWMHFGPDEQEQALIKHYEIPLNKPVCLGDITGLSMLMRTMCHEFYSAHTHRVDTVNAYFHILLNKLHEQLESLAPVSVFSESNYGERLMWIRECIFRRQGYTWNIDDMAADLSLSRSRFQHLYSETFGTSVTQDIITSRIQFATELLKNPEIPIEKVAEMCGYASASYFIRQFKEQTGSTPSQFRKKI</sequence>
<name>D4LDI6_RUMC1</name>
<dbReference type="InterPro" id="IPR009057">
    <property type="entry name" value="Homeodomain-like_sf"/>
</dbReference>
<keyword evidence="3" id="KW-0804">Transcription</keyword>
<dbReference type="InterPro" id="IPR037923">
    <property type="entry name" value="HTH-like"/>
</dbReference>
<evidence type="ECO:0000313" key="5">
    <source>
        <dbReference type="EMBL" id="CBL17681.1"/>
    </source>
</evidence>
<dbReference type="InterPro" id="IPR018062">
    <property type="entry name" value="HTH_AraC-typ_CS"/>
</dbReference>
<dbReference type="OrthoDB" id="2055228at2"/>
<keyword evidence="2 5" id="KW-0238">DNA-binding</keyword>
<gene>
    <name evidence="5" type="ordered locus">RUM_15930</name>
</gene>
<dbReference type="GO" id="GO:0043565">
    <property type="term" value="F:sequence-specific DNA binding"/>
    <property type="evidence" value="ECO:0007669"/>
    <property type="project" value="InterPro"/>
</dbReference>
<evidence type="ECO:0000256" key="3">
    <source>
        <dbReference type="ARBA" id="ARBA00023163"/>
    </source>
</evidence>
<reference evidence="5" key="2">
    <citation type="submission" date="2010-03" db="EMBL/GenBank/DDBJ databases">
        <authorList>
            <person name="Pajon A."/>
        </authorList>
    </citation>
    <scope>NUCLEOTIDE SEQUENCE</scope>
    <source>
        <strain evidence="5">Type strain: 18P13</strain>
    </source>
</reference>
<evidence type="ECO:0000256" key="2">
    <source>
        <dbReference type="ARBA" id="ARBA00023125"/>
    </source>
</evidence>
<dbReference type="RefSeq" id="WP_015558587.1">
    <property type="nucleotide sequence ID" value="NC_021039.1"/>
</dbReference>
<reference evidence="5" key="1">
    <citation type="submission" date="2010-03" db="EMBL/GenBank/DDBJ databases">
        <title>The genome sequence of Ruminococcus sp. 18P13.</title>
        <authorList>
            <consortium name="metaHIT consortium -- http://www.metahit.eu/"/>
            <person name="Pajon A."/>
            <person name="Turner K."/>
            <person name="Parkhill J."/>
            <person name="Bernalier A."/>
        </authorList>
    </citation>
    <scope>NUCLEOTIDE SEQUENCE [LARGE SCALE GENOMIC DNA]</scope>
    <source>
        <strain evidence="5">Type strain: 18P13</strain>
    </source>
</reference>
<evidence type="ECO:0000313" key="6">
    <source>
        <dbReference type="Proteomes" id="UP000007054"/>
    </source>
</evidence>
<evidence type="ECO:0000259" key="4">
    <source>
        <dbReference type="PROSITE" id="PS01124"/>
    </source>
</evidence>
<dbReference type="PANTHER" id="PTHR43280:SF2">
    <property type="entry name" value="HTH-TYPE TRANSCRIPTIONAL REGULATOR EXSA"/>
    <property type="match status" value="1"/>
</dbReference>
<dbReference type="InterPro" id="IPR020449">
    <property type="entry name" value="Tscrpt_reg_AraC-type_HTH"/>
</dbReference>
<dbReference type="AlphaFoldDB" id="D4LDI6"/>
<dbReference type="PROSITE" id="PS01124">
    <property type="entry name" value="HTH_ARAC_FAMILY_2"/>
    <property type="match status" value="1"/>
</dbReference>
<keyword evidence="6" id="KW-1185">Reference proteome</keyword>
<dbReference type="STRING" id="213810.RUM_15930"/>
<keyword evidence="1" id="KW-0805">Transcription regulation</keyword>
<dbReference type="Gene3D" id="1.10.10.60">
    <property type="entry name" value="Homeodomain-like"/>
    <property type="match status" value="1"/>
</dbReference>
<dbReference type="KEGG" id="rch:RUM_15930"/>
<dbReference type="PROSITE" id="PS00041">
    <property type="entry name" value="HTH_ARAC_FAMILY_1"/>
    <property type="match status" value="1"/>
</dbReference>
<accession>D4LDI6</accession>
<feature type="domain" description="HTH araC/xylS-type" evidence="4">
    <location>
        <begin position="160"/>
        <end position="262"/>
    </location>
</feature>
<dbReference type="HOGENOM" id="CLU_000445_88_6_9"/>